<name>A0A927MNW7_9ACTN</name>
<dbReference type="PANTHER" id="PTHR30193:SF37">
    <property type="entry name" value="INNER MEMBRANE ABC TRANSPORTER PERMEASE PROTEIN YCJO"/>
    <property type="match status" value="1"/>
</dbReference>
<dbReference type="SUPFAM" id="SSF160964">
    <property type="entry name" value="MalF N-terminal region-like"/>
    <property type="match status" value="1"/>
</dbReference>
<keyword evidence="4 7" id="KW-0812">Transmembrane</keyword>
<keyword evidence="5 7" id="KW-1133">Transmembrane helix</keyword>
<accession>A0A927MNW7</accession>
<protein>
    <submittedName>
        <fullName evidence="10">Multiple sugar transport system permease protein</fullName>
    </submittedName>
</protein>
<comment type="similarity">
    <text evidence="7">Belongs to the binding-protein-dependent transport system permease family.</text>
</comment>
<evidence type="ECO:0000256" key="1">
    <source>
        <dbReference type="ARBA" id="ARBA00004651"/>
    </source>
</evidence>
<evidence type="ECO:0000256" key="8">
    <source>
        <dbReference type="SAM" id="MobiDB-lite"/>
    </source>
</evidence>
<evidence type="ECO:0000256" key="6">
    <source>
        <dbReference type="ARBA" id="ARBA00023136"/>
    </source>
</evidence>
<keyword evidence="11" id="KW-1185">Reference proteome</keyword>
<evidence type="ECO:0000256" key="3">
    <source>
        <dbReference type="ARBA" id="ARBA00022475"/>
    </source>
</evidence>
<feature type="transmembrane region" description="Helical" evidence="7">
    <location>
        <begin position="126"/>
        <end position="146"/>
    </location>
</feature>
<evidence type="ECO:0000313" key="10">
    <source>
        <dbReference type="EMBL" id="MBE1603984.1"/>
    </source>
</evidence>
<sequence length="314" mass="35047">MVVITEQVQNERRTSSPGRRRSAQKRLEARWGWLLVAPSVIGLGVFSIWPIFRTFYYSFTEWGAFGGHTWTGLENYRTLFSDPEILHSLRNTLVFAVLSLLSVPIGIVVAALLNRPGLRGLGIYRTLYFLPVITLPSAVALMWKFVYNGDYGPLNQVLGVVGIEGPHWTSNPATALYAVAIVSIWSSIGYNMILLLAGMQTIPRQFYEAAEIDGAGKIRQFFSITVPLLSPTIFFVTVIGVINSLQAFDLIYVMIGKNNPALAQSETIVYLFYDKAFVQSNGGYAAAIAFLLLGIIIAFTGCQFWLQKKWVHYE</sequence>
<keyword evidence="3" id="KW-1003">Cell membrane</keyword>
<dbReference type="SUPFAM" id="SSF161098">
    <property type="entry name" value="MetI-like"/>
    <property type="match status" value="1"/>
</dbReference>
<proteinExistence type="inferred from homology"/>
<comment type="caution">
    <text evidence="10">The sequence shown here is derived from an EMBL/GenBank/DDBJ whole genome shotgun (WGS) entry which is preliminary data.</text>
</comment>
<dbReference type="Gene3D" id="1.10.3720.10">
    <property type="entry name" value="MetI-like"/>
    <property type="match status" value="1"/>
</dbReference>
<dbReference type="CDD" id="cd06261">
    <property type="entry name" value="TM_PBP2"/>
    <property type="match status" value="1"/>
</dbReference>
<dbReference type="AlphaFoldDB" id="A0A927MNW7"/>
<evidence type="ECO:0000256" key="5">
    <source>
        <dbReference type="ARBA" id="ARBA00022989"/>
    </source>
</evidence>
<keyword evidence="6 7" id="KW-0472">Membrane</keyword>
<reference evidence="10" key="1">
    <citation type="submission" date="2020-10" db="EMBL/GenBank/DDBJ databases">
        <title>Sequencing the genomes of 1000 actinobacteria strains.</title>
        <authorList>
            <person name="Klenk H.-P."/>
        </authorList>
    </citation>
    <scope>NUCLEOTIDE SEQUENCE</scope>
    <source>
        <strain evidence="10">DSM 45354</strain>
    </source>
</reference>
<evidence type="ECO:0000256" key="7">
    <source>
        <dbReference type="RuleBase" id="RU363032"/>
    </source>
</evidence>
<evidence type="ECO:0000256" key="2">
    <source>
        <dbReference type="ARBA" id="ARBA00022448"/>
    </source>
</evidence>
<dbReference type="Proteomes" id="UP000638648">
    <property type="component" value="Unassembled WGS sequence"/>
</dbReference>
<dbReference type="RefSeq" id="WP_192748653.1">
    <property type="nucleotide sequence ID" value="NZ_BAABJL010000020.1"/>
</dbReference>
<feature type="domain" description="ABC transmembrane type-1" evidence="9">
    <location>
        <begin position="88"/>
        <end position="301"/>
    </location>
</feature>
<gene>
    <name evidence="10" type="ORF">HEB94_000832</name>
</gene>
<feature type="transmembrane region" description="Helical" evidence="7">
    <location>
        <begin position="175"/>
        <end position="199"/>
    </location>
</feature>
<evidence type="ECO:0000256" key="4">
    <source>
        <dbReference type="ARBA" id="ARBA00022692"/>
    </source>
</evidence>
<feature type="transmembrane region" description="Helical" evidence="7">
    <location>
        <begin position="284"/>
        <end position="306"/>
    </location>
</feature>
<feature type="transmembrane region" description="Helical" evidence="7">
    <location>
        <begin position="93"/>
        <end position="114"/>
    </location>
</feature>
<feature type="region of interest" description="Disordered" evidence="8">
    <location>
        <begin position="1"/>
        <end position="21"/>
    </location>
</feature>
<feature type="transmembrane region" description="Helical" evidence="7">
    <location>
        <begin position="31"/>
        <end position="52"/>
    </location>
</feature>
<evidence type="ECO:0000259" key="9">
    <source>
        <dbReference type="PROSITE" id="PS50928"/>
    </source>
</evidence>
<keyword evidence="2 7" id="KW-0813">Transport</keyword>
<dbReference type="PROSITE" id="PS50928">
    <property type="entry name" value="ABC_TM1"/>
    <property type="match status" value="1"/>
</dbReference>
<dbReference type="InterPro" id="IPR000515">
    <property type="entry name" value="MetI-like"/>
</dbReference>
<dbReference type="GO" id="GO:0055085">
    <property type="term" value="P:transmembrane transport"/>
    <property type="evidence" value="ECO:0007669"/>
    <property type="project" value="InterPro"/>
</dbReference>
<dbReference type="GO" id="GO:0005886">
    <property type="term" value="C:plasma membrane"/>
    <property type="evidence" value="ECO:0007669"/>
    <property type="project" value="UniProtKB-SubCell"/>
</dbReference>
<evidence type="ECO:0000313" key="11">
    <source>
        <dbReference type="Proteomes" id="UP000638648"/>
    </source>
</evidence>
<dbReference type="EMBL" id="JADBEM010000001">
    <property type="protein sequence ID" value="MBE1603984.1"/>
    <property type="molecule type" value="Genomic_DNA"/>
</dbReference>
<dbReference type="InterPro" id="IPR051393">
    <property type="entry name" value="ABC_transporter_permease"/>
</dbReference>
<dbReference type="PANTHER" id="PTHR30193">
    <property type="entry name" value="ABC TRANSPORTER PERMEASE PROTEIN"/>
    <property type="match status" value="1"/>
</dbReference>
<dbReference type="InterPro" id="IPR035906">
    <property type="entry name" value="MetI-like_sf"/>
</dbReference>
<dbReference type="Pfam" id="PF00528">
    <property type="entry name" value="BPD_transp_1"/>
    <property type="match status" value="1"/>
</dbReference>
<organism evidence="10 11">
    <name type="scientific">Actinopolymorpha pittospori</name>
    <dbReference type="NCBI Taxonomy" id="648752"/>
    <lineage>
        <taxon>Bacteria</taxon>
        <taxon>Bacillati</taxon>
        <taxon>Actinomycetota</taxon>
        <taxon>Actinomycetes</taxon>
        <taxon>Propionibacteriales</taxon>
        <taxon>Actinopolymorphaceae</taxon>
        <taxon>Actinopolymorpha</taxon>
    </lineage>
</organism>
<comment type="subcellular location">
    <subcellularLocation>
        <location evidence="1 7">Cell membrane</location>
        <topology evidence="1 7">Multi-pass membrane protein</topology>
    </subcellularLocation>
</comment>
<feature type="transmembrane region" description="Helical" evidence="7">
    <location>
        <begin position="220"/>
        <end position="242"/>
    </location>
</feature>
<keyword evidence="10" id="KW-0762">Sugar transport</keyword>